<dbReference type="OrthoDB" id="119761at2"/>
<dbReference type="AlphaFoldDB" id="A0A261S6Q0"/>
<feature type="region of interest" description="Disordered" evidence="1">
    <location>
        <begin position="1"/>
        <end position="69"/>
    </location>
</feature>
<dbReference type="InterPro" id="IPR007251">
    <property type="entry name" value="Iron_permease_Fet4"/>
</dbReference>
<dbReference type="GO" id="GO:0055085">
    <property type="term" value="P:transmembrane transport"/>
    <property type="evidence" value="ECO:0007669"/>
    <property type="project" value="InterPro"/>
</dbReference>
<dbReference type="RefSeq" id="WP_094827666.1">
    <property type="nucleotide sequence ID" value="NZ_NEVL01000004.1"/>
</dbReference>
<reference evidence="3 4" key="1">
    <citation type="submission" date="2017-05" db="EMBL/GenBank/DDBJ databases">
        <title>Complete and WGS of Bordetella genogroups.</title>
        <authorList>
            <person name="Spilker T."/>
            <person name="LiPuma J."/>
        </authorList>
    </citation>
    <scope>NUCLEOTIDE SEQUENCE [LARGE SCALE GENOMIC DNA]</scope>
    <source>
        <strain evidence="3 4">AU17610</strain>
    </source>
</reference>
<feature type="compositionally biased region" description="Pro residues" evidence="1">
    <location>
        <begin position="7"/>
        <end position="16"/>
    </location>
</feature>
<gene>
    <name evidence="3" type="ORF">CEG14_17310</name>
</gene>
<protein>
    <recommendedName>
        <fullName evidence="5">Low affinity iron permease family protein</fullName>
    </recommendedName>
</protein>
<feature type="compositionally biased region" description="Low complexity" evidence="1">
    <location>
        <begin position="29"/>
        <end position="38"/>
    </location>
</feature>
<comment type="caution">
    <text evidence="3">The sequence shown here is derived from an EMBL/GenBank/DDBJ whole genome shotgun (WGS) entry which is preliminary data.</text>
</comment>
<name>A0A261S6Q0_9BORD</name>
<accession>A0A261S6Q0</accession>
<keyword evidence="2" id="KW-0472">Membrane</keyword>
<feature type="transmembrane region" description="Helical" evidence="2">
    <location>
        <begin position="89"/>
        <end position="108"/>
    </location>
</feature>
<keyword evidence="2" id="KW-1133">Transmembrane helix</keyword>
<keyword evidence="2" id="KW-0812">Transmembrane</keyword>
<feature type="transmembrane region" description="Helical" evidence="2">
    <location>
        <begin position="114"/>
        <end position="133"/>
    </location>
</feature>
<evidence type="ECO:0000256" key="1">
    <source>
        <dbReference type="SAM" id="MobiDB-lite"/>
    </source>
</evidence>
<evidence type="ECO:0000256" key="2">
    <source>
        <dbReference type="SAM" id="Phobius"/>
    </source>
</evidence>
<feature type="compositionally biased region" description="Basic and acidic residues" evidence="1">
    <location>
        <begin position="41"/>
        <end position="50"/>
    </location>
</feature>
<sequence length="203" mass="22243">MNRPNPNGEPQPPSRPDPVRVLRGRKASRGPACRAPARGRGGRETRRDAPGEGQGNGDRTAPAAGGQRKHGHFFDRFARTVTRWTGSPIAFGLALAAIVVWCVTGPVFGYSETWQLVVNTGTTIITFLMVFLIQQSQNKDSQAVHLKLDELLLALRGADDSLVDAEDLDEDELRRLASHYEQMSRHVQGRLARLGGEPERGAD</sequence>
<proteinExistence type="predicted"/>
<organism evidence="3 4">
    <name type="scientific">Bordetella genomosp. 1</name>
    <dbReference type="NCBI Taxonomy" id="1395607"/>
    <lineage>
        <taxon>Bacteria</taxon>
        <taxon>Pseudomonadati</taxon>
        <taxon>Pseudomonadota</taxon>
        <taxon>Betaproteobacteria</taxon>
        <taxon>Burkholderiales</taxon>
        <taxon>Alcaligenaceae</taxon>
        <taxon>Bordetella</taxon>
    </lineage>
</organism>
<evidence type="ECO:0008006" key="5">
    <source>
        <dbReference type="Google" id="ProtNLM"/>
    </source>
</evidence>
<dbReference type="EMBL" id="NEVL01000004">
    <property type="protein sequence ID" value="OZI32667.1"/>
    <property type="molecule type" value="Genomic_DNA"/>
</dbReference>
<evidence type="ECO:0000313" key="4">
    <source>
        <dbReference type="Proteomes" id="UP000217005"/>
    </source>
</evidence>
<dbReference type="Proteomes" id="UP000217005">
    <property type="component" value="Unassembled WGS sequence"/>
</dbReference>
<dbReference type="Pfam" id="PF04120">
    <property type="entry name" value="Iron_permease"/>
    <property type="match status" value="1"/>
</dbReference>
<evidence type="ECO:0000313" key="3">
    <source>
        <dbReference type="EMBL" id="OZI32667.1"/>
    </source>
</evidence>